<dbReference type="Proteomes" id="UP000281647">
    <property type="component" value="Unassembled WGS sequence"/>
</dbReference>
<organism evidence="1 2">
    <name type="scientific">Borborobacter arsenicus</name>
    <dbReference type="NCBI Taxonomy" id="1851146"/>
    <lineage>
        <taxon>Bacteria</taxon>
        <taxon>Pseudomonadati</taxon>
        <taxon>Pseudomonadota</taxon>
        <taxon>Alphaproteobacteria</taxon>
        <taxon>Hyphomicrobiales</taxon>
        <taxon>Phyllobacteriaceae</taxon>
        <taxon>Borborobacter</taxon>
    </lineage>
</organism>
<proteinExistence type="predicted"/>
<keyword evidence="2" id="KW-1185">Reference proteome</keyword>
<gene>
    <name evidence="1" type="ORF">EET67_19190</name>
</gene>
<comment type="caution">
    <text evidence="1">The sequence shown here is derived from an EMBL/GenBank/DDBJ whole genome shotgun (WGS) entry which is preliminary data.</text>
</comment>
<dbReference type="RefSeq" id="WP_128628164.1">
    <property type="nucleotide sequence ID" value="NZ_RKST01000022.1"/>
</dbReference>
<protein>
    <submittedName>
        <fullName evidence="1">Uncharacterized protein</fullName>
    </submittedName>
</protein>
<name>A0A432V1U2_9HYPH</name>
<sequence length="63" mass="7176">MEKHATTLDDLLSDPMVKLVMASDGVRPQEIRLLFKQARERSGEPMVPPHMIRQECPHGHLCV</sequence>
<accession>A0A432V1U2</accession>
<evidence type="ECO:0000313" key="2">
    <source>
        <dbReference type="Proteomes" id="UP000281647"/>
    </source>
</evidence>
<reference evidence="1 2" key="1">
    <citation type="submission" date="2018-11" db="EMBL/GenBank/DDBJ databases">
        <title>Pseudaminobacter arsenicus sp. nov., an arsenic-resistant bacterium isolated from arsenic-rich aquifers.</title>
        <authorList>
            <person name="Mu Y."/>
        </authorList>
    </citation>
    <scope>NUCLEOTIDE SEQUENCE [LARGE SCALE GENOMIC DNA]</scope>
    <source>
        <strain evidence="1 2">CB3</strain>
    </source>
</reference>
<dbReference type="OrthoDB" id="9808516at2"/>
<evidence type="ECO:0000313" key="1">
    <source>
        <dbReference type="EMBL" id="RUM96121.1"/>
    </source>
</evidence>
<dbReference type="AlphaFoldDB" id="A0A432V1U2"/>
<dbReference type="EMBL" id="RKST01000022">
    <property type="protein sequence ID" value="RUM96121.1"/>
    <property type="molecule type" value="Genomic_DNA"/>
</dbReference>